<sequence>MHGNTSASVVLISGESGMGKTKLAELLRNHVMDDDGFFIRGKFDQLTYGSANLPYTGIASAFGGYCSILEERGGNDWEKIANKLKDEFDADQGKLLVEAIPSLKKIVEVNEEAPITEGRAHQLCFLLKKFIRVISSTGDPIVFLIDDMQWADVSSLDLLRTLINSAENPFVFVFTYRPVEKDHPFHRLIDFLNKRALNLTNIRLQGLRQDVVYELVAHILDEHRLNRSLSDFLCRVANGNALFVRQQLISLFDNGLLSFDGNEWTCDIEKVEETGTLLEDIVGVVLDKIKRLPSLTQHTLMICSCIGSKVDLDILSLLVRTVYPTDSDDDAALARKAISECIIEGLLVETEGDKGVAFIHDSVQSAAYSLLPGDKRAAFHLKLGQLLQTNLSADSFQKHLFKVTSQLARGYELIPEDDRIATAKLFLRAGDDSQLVAAFPEAHFFYARGIAMLCNQDWMYNYRLSFDLYMKASEVAIITKAYKDVDQWIELVLLRTSSSPEDNIRAIHLKARTLAVREDFEGAVKLALKALAAVGVKIPTRNLAMHTMVGLARTRYLMKGKTSAKLLQRPDIVNKEVNAVLRLLGYLATITATGRPKLLPLITFRILYLNLKYGISPTMAPAIAWYGFIISLLGFPPSESTKFGDLALSIQESLECDETRAQVLFLCYGSIFPCTKNLSECIPSLYDGHKAGLHGGDLTHAMVCTYFHGYLAFHSGQQLSQQIISLEHFSRAMSEYNSTTLLRANQGYQQAVVNFI</sequence>
<dbReference type="PANTHER" id="PTHR43642">
    <property type="entry name" value="HYBRID SIGNAL TRANSDUCTION HISTIDINE KINASE G"/>
    <property type="match status" value="1"/>
</dbReference>
<dbReference type="HOGENOM" id="CLU_001993_0_0_1"/>
<dbReference type="InterPro" id="IPR053159">
    <property type="entry name" value="Hybrid_Histidine_Kinase"/>
</dbReference>
<feature type="domain" description="Orc1-like AAA ATPase" evidence="1">
    <location>
        <begin position="7"/>
        <end position="171"/>
    </location>
</feature>
<dbReference type="GeneID" id="7451756"/>
<feature type="non-terminal residue" evidence="2">
    <location>
        <position position="756"/>
    </location>
</feature>
<dbReference type="InterPro" id="IPR041664">
    <property type="entry name" value="AAA_16"/>
</dbReference>
<name>B8C228_THAPS</name>
<accession>B8C228</accession>
<dbReference type="AlphaFoldDB" id="B8C228"/>
<reference evidence="2 3" key="1">
    <citation type="journal article" date="2004" name="Science">
        <title>The genome of the diatom Thalassiosira pseudonana: ecology, evolution, and metabolism.</title>
        <authorList>
            <person name="Armbrust E.V."/>
            <person name="Berges J.A."/>
            <person name="Bowler C."/>
            <person name="Green B.R."/>
            <person name="Martinez D."/>
            <person name="Putnam N.H."/>
            <person name="Zhou S."/>
            <person name="Allen A.E."/>
            <person name="Apt K.E."/>
            <person name="Bechner M."/>
            <person name="Brzezinski M.A."/>
            <person name="Chaal B.K."/>
            <person name="Chiovitti A."/>
            <person name="Davis A.K."/>
            <person name="Demarest M.S."/>
            <person name="Detter J.C."/>
            <person name="Glavina T."/>
            <person name="Goodstein D."/>
            <person name="Hadi M.Z."/>
            <person name="Hellsten U."/>
            <person name="Hildebrand M."/>
            <person name="Jenkins B.D."/>
            <person name="Jurka J."/>
            <person name="Kapitonov V.V."/>
            <person name="Kroger N."/>
            <person name="Lau W.W."/>
            <person name="Lane T.W."/>
            <person name="Larimer F.W."/>
            <person name="Lippmeier J.C."/>
            <person name="Lucas S."/>
            <person name="Medina M."/>
            <person name="Montsant A."/>
            <person name="Obornik M."/>
            <person name="Parker M.S."/>
            <person name="Palenik B."/>
            <person name="Pazour G.J."/>
            <person name="Richardson P.M."/>
            <person name="Rynearson T.A."/>
            <person name="Saito M.A."/>
            <person name="Schwartz D.C."/>
            <person name="Thamatrakoln K."/>
            <person name="Valentin K."/>
            <person name="Vardi A."/>
            <person name="Wilkerson F.P."/>
            <person name="Rokhsar D.S."/>
        </authorList>
    </citation>
    <scope>NUCLEOTIDE SEQUENCE [LARGE SCALE GENOMIC DNA]</scope>
    <source>
        <strain evidence="2 3">CCMP1335</strain>
    </source>
</reference>
<dbReference type="InterPro" id="IPR027417">
    <property type="entry name" value="P-loop_NTPase"/>
</dbReference>
<dbReference type="RefSeq" id="XP_002290116.1">
    <property type="nucleotide sequence ID" value="XM_002290080.1"/>
</dbReference>
<dbReference type="Pfam" id="PF13191">
    <property type="entry name" value="AAA_16"/>
    <property type="match status" value="1"/>
</dbReference>
<dbReference type="Gene3D" id="3.40.50.300">
    <property type="entry name" value="P-loop containing nucleotide triphosphate hydrolases"/>
    <property type="match status" value="1"/>
</dbReference>
<evidence type="ECO:0000313" key="3">
    <source>
        <dbReference type="Proteomes" id="UP000001449"/>
    </source>
</evidence>
<dbReference type="STRING" id="35128.B8C228"/>
<dbReference type="InParanoid" id="B8C228"/>
<dbReference type="EMBL" id="CM000642">
    <property type="protein sequence ID" value="EED91868.1"/>
    <property type="molecule type" value="Genomic_DNA"/>
</dbReference>
<reference evidence="2 3" key="2">
    <citation type="journal article" date="2008" name="Nature">
        <title>The Phaeodactylum genome reveals the evolutionary history of diatom genomes.</title>
        <authorList>
            <person name="Bowler C."/>
            <person name="Allen A.E."/>
            <person name="Badger J.H."/>
            <person name="Grimwood J."/>
            <person name="Jabbari K."/>
            <person name="Kuo A."/>
            <person name="Maheswari U."/>
            <person name="Martens C."/>
            <person name="Maumus F."/>
            <person name="Otillar R.P."/>
            <person name="Rayko E."/>
            <person name="Salamov A."/>
            <person name="Vandepoele K."/>
            <person name="Beszteri B."/>
            <person name="Gruber A."/>
            <person name="Heijde M."/>
            <person name="Katinka M."/>
            <person name="Mock T."/>
            <person name="Valentin K."/>
            <person name="Verret F."/>
            <person name="Berges J.A."/>
            <person name="Brownlee C."/>
            <person name="Cadoret J.P."/>
            <person name="Chiovitti A."/>
            <person name="Choi C.J."/>
            <person name="Coesel S."/>
            <person name="De Martino A."/>
            <person name="Detter J.C."/>
            <person name="Durkin C."/>
            <person name="Falciatore A."/>
            <person name="Fournet J."/>
            <person name="Haruta M."/>
            <person name="Huysman M.J."/>
            <person name="Jenkins B.D."/>
            <person name="Jiroutova K."/>
            <person name="Jorgensen R.E."/>
            <person name="Joubert Y."/>
            <person name="Kaplan A."/>
            <person name="Kroger N."/>
            <person name="Kroth P.G."/>
            <person name="La Roche J."/>
            <person name="Lindquist E."/>
            <person name="Lommer M."/>
            <person name="Martin-Jezequel V."/>
            <person name="Lopez P.J."/>
            <person name="Lucas S."/>
            <person name="Mangogna M."/>
            <person name="McGinnis K."/>
            <person name="Medlin L.K."/>
            <person name="Montsant A."/>
            <person name="Oudot-Le Secq M.P."/>
            <person name="Napoli C."/>
            <person name="Obornik M."/>
            <person name="Parker M.S."/>
            <person name="Petit J.L."/>
            <person name="Porcel B.M."/>
            <person name="Poulsen N."/>
            <person name="Robison M."/>
            <person name="Rychlewski L."/>
            <person name="Rynearson T.A."/>
            <person name="Schmutz J."/>
            <person name="Shapiro H."/>
            <person name="Siaut M."/>
            <person name="Stanley M."/>
            <person name="Sussman M.R."/>
            <person name="Taylor A.R."/>
            <person name="Vardi A."/>
            <person name="von Dassow P."/>
            <person name="Vyverman W."/>
            <person name="Willis A."/>
            <person name="Wyrwicz L.S."/>
            <person name="Rokhsar D.S."/>
            <person name="Weissenbach J."/>
            <person name="Armbrust E.V."/>
            <person name="Green B.R."/>
            <person name="Van de Peer Y."/>
            <person name="Grigoriev I.V."/>
        </authorList>
    </citation>
    <scope>NUCLEOTIDE SEQUENCE [LARGE SCALE GENOMIC DNA]</scope>
    <source>
        <strain evidence="2 3">CCMP1335</strain>
    </source>
</reference>
<gene>
    <name evidence="2" type="ORF">THAPSDRAFT_268845</name>
</gene>
<dbReference type="Proteomes" id="UP000001449">
    <property type="component" value="Chromosome 5"/>
</dbReference>
<dbReference type="eggNOG" id="ENOG502RUKJ">
    <property type="taxonomic scope" value="Eukaryota"/>
</dbReference>
<organism evidence="2 3">
    <name type="scientific">Thalassiosira pseudonana</name>
    <name type="common">Marine diatom</name>
    <name type="synonym">Cyclotella nana</name>
    <dbReference type="NCBI Taxonomy" id="35128"/>
    <lineage>
        <taxon>Eukaryota</taxon>
        <taxon>Sar</taxon>
        <taxon>Stramenopiles</taxon>
        <taxon>Ochrophyta</taxon>
        <taxon>Bacillariophyta</taxon>
        <taxon>Coscinodiscophyceae</taxon>
        <taxon>Thalassiosirophycidae</taxon>
        <taxon>Thalassiosirales</taxon>
        <taxon>Thalassiosiraceae</taxon>
        <taxon>Thalassiosira</taxon>
    </lineage>
</organism>
<dbReference type="PaxDb" id="35128-Thaps268845"/>
<evidence type="ECO:0000259" key="1">
    <source>
        <dbReference type="Pfam" id="PF13191"/>
    </source>
</evidence>
<dbReference type="SUPFAM" id="SSF52540">
    <property type="entry name" value="P-loop containing nucleoside triphosphate hydrolases"/>
    <property type="match status" value="1"/>
</dbReference>
<dbReference type="PANTHER" id="PTHR43642:SF1">
    <property type="entry name" value="HYBRID SIGNAL TRANSDUCTION HISTIDINE KINASE G"/>
    <property type="match status" value="1"/>
</dbReference>
<keyword evidence="3" id="KW-1185">Reference proteome</keyword>
<proteinExistence type="predicted"/>
<dbReference type="KEGG" id="tps:THAPSDRAFT_268845"/>
<evidence type="ECO:0000313" key="2">
    <source>
        <dbReference type="EMBL" id="EED91868.1"/>
    </source>
</evidence>
<dbReference type="OMA" id="ARTRYLM"/>
<protein>
    <recommendedName>
        <fullName evidence="1">Orc1-like AAA ATPase domain-containing protein</fullName>
    </recommendedName>
</protein>